<protein>
    <recommendedName>
        <fullName evidence="3">Beta protein</fullName>
    </recommendedName>
</protein>
<dbReference type="EMBL" id="JASBAN010000001">
    <property type="protein sequence ID" value="MDI2113081.1"/>
    <property type="molecule type" value="Genomic_DNA"/>
</dbReference>
<evidence type="ECO:0000313" key="1">
    <source>
        <dbReference type="EMBL" id="MDI2113081.1"/>
    </source>
</evidence>
<dbReference type="Pfam" id="PF14350">
    <property type="entry name" value="Beta_protein"/>
    <property type="match status" value="1"/>
</dbReference>
<reference evidence="1" key="1">
    <citation type="submission" date="2023-05" db="EMBL/GenBank/DDBJ databases">
        <title>Whole genome sequence of Commensalibacter sp.</title>
        <authorList>
            <person name="Charoenyingcharoen P."/>
            <person name="Yukphan P."/>
        </authorList>
    </citation>
    <scope>NUCLEOTIDE SEQUENCE</scope>
    <source>
        <strain evidence="1">TBRC 10068</strain>
    </source>
</reference>
<evidence type="ECO:0000313" key="2">
    <source>
        <dbReference type="Proteomes" id="UP001431775"/>
    </source>
</evidence>
<dbReference type="RefSeq" id="WP_281462701.1">
    <property type="nucleotide sequence ID" value="NZ_JASBAN010000001.1"/>
</dbReference>
<evidence type="ECO:0008006" key="3">
    <source>
        <dbReference type="Google" id="ProtNLM"/>
    </source>
</evidence>
<keyword evidence="2" id="KW-1185">Reference proteome</keyword>
<name>A0ABT6Q841_9PROT</name>
<gene>
    <name evidence="1" type="ORF">QJV33_07270</name>
</gene>
<dbReference type="Proteomes" id="UP001431775">
    <property type="component" value="Unassembled WGS sequence"/>
</dbReference>
<dbReference type="InterPro" id="IPR025683">
    <property type="entry name" value="Protein_beta"/>
</dbReference>
<comment type="caution">
    <text evidence="1">The sequence shown here is derived from an EMBL/GenBank/DDBJ whole genome shotgun (WGS) entry which is preliminary data.</text>
</comment>
<accession>A0ABT6Q841</accession>
<organism evidence="1 2">
    <name type="scientific">Commensalibacter nepenthis</name>
    <dbReference type="NCBI Taxonomy" id="3043872"/>
    <lineage>
        <taxon>Bacteria</taxon>
        <taxon>Pseudomonadati</taxon>
        <taxon>Pseudomonadota</taxon>
        <taxon>Alphaproteobacteria</taxon>
        <taxon>Acetobacterales</taxon>
        <taxon>Acetobacteraceae</taxon>
    </lineage>
</organism>
<proteinExistence type="predicted"/>
<sequence length="352" mass="39818">MHLSGKNYVPILSLRPSEMNALEYLLDPAKDQMTPVILLAPWANSKTLNQAVERVQRAFPGRSFILDIDRNYEIPSSSNINEAKQKWLDLSKASGDCKIWYDFCDEFMNVVPCLRINGDIDQQLKNIQTIGKEFSVRLTPDIYQSPSRMSVLISSLKQVDIPYSIIIDGEWTNDPLSLAGSHERVVTNYINQLGDNLTIVSSCTSMLKNFQDISGIKEFPFSNHNLVEQVARSTNRKIIYSDWGSARPREPAKIARTPLPRIDYPTTSNSWLIARKNDWTYEDAAKQIVSSANRDLNLDLWGMNLIRATANGKKGIDNPRANTAARINIHLYRQAMLGIQNDGFVADAPWID</sequence>